<reference evidence="1 2" key="1">
    <citation type="journal article" date="2019" name="Gigascience">
        <title>Whole-genome sequence of the oriental lung fluke Paragonimus westermani.</title>
        <authorList>
            <person name="Oey H."/>
            <person name="Zakrzewski M."/>
            <person name="Narain K."/>
            <person name="Devi K.R."/>
            <person name="Agatsuma T."/>
            <person name="Nawaratna S."/>
            <person name="Gobert G.N."/>
            <person name="Jones M.K."/>
            <person name="Ragan M.A."/>
            <person name="McManus D.P."/>
            <person name="Krause L."/>
        </authorList>
    </citation>
    <scope>NUCLEOTIDE SEQUENCE [LARGE SCALE GENOMIC DNA]</scope>
    <source>
        <strain evidence="1 2">IND2009</strain>
    </source>
</reference>
<dbReference type="Proteomes" id="UP000324629">
    <property type="component" value="Unassembled WGS sequence"/>
</dbReference>
<comment type="caution">
    <text evidence="1">The sequence shown here is derived from an EMBL/GenBank/DDBJ whole genome shotgun (WGS) entry which is preliminary data.</text>
</comment>
<dbReference type="AlphaFoldDB" id="A0A5J4NGS3"/>
<gene>
    <name evidence="1" type="ORF">DEA37_0003513</name>
</gene>
<keyword evidence="2" id="KW-1185">Reference proteome</keyword>
<accession>A0A5J4NGS3</accession>
<evidence type="ECO:0000313" key="1">
    <source>
        <dbReference type="EMBL" id="KAA3674508.1"/>
    </source>
</evidence>
<dbReference type="InterPro" id="IPR050951">
    <property type="entry name" value="Retrovirus_Pol_polyprotein"/>
</dbReference>
<dbReference type="PANTHER" id="PTHR37984">
    <property type="entry name" value="PROTEIN CBG26694"/>
    <property type="match status" value="1"/>
</dbReference>
<dbReference type="PANTHER" id="PTHR37984:SF5">
    <property type="entry name" value="PROTEIN NYNRIN-LIKE"/>
    <property type="match status" value="1"/>
</dbReference>
<evidence type="ECO:0000313" key="2">
    <source>
        <dbReference type="Proteomes" id="UP000324629"/>
    </source>
</evidence>
<dbReference type="EMBL" id="QNGE01003101">
    <property type="protein sequence ID" value="KAA3674508.1"/>
    <property type="molecule type" value="Genomic_DNA"/>
</dbReference>
<proteinExistence type="predicted"/>
<organism evidence="1 2">
    <name type="scientific">Paragonimus westermani</name>
    <dbReference type="NCBI Taxonomy" id="34504"/>
    <lineage>
        <taxon>Eukaryota</taxon>
        <taxon>Metazoa</taxon>
        <taxon>Spiralia</taxon>
        <taxon>Lophotrochozoa</taxon>
        <taxon>Platyhelminthes</taxon>
        <taxon>Trematoda</taxon>
        <taxon>Digenea</taxon>
        <taxon>Plagiorchiida</taxon>
        <taxon>Troglotremata</taxon>
        <taxon>Troglotrematidae</taxon>
        <taxon>Paragonimus</taxon>
    </lineage>
</organism>
<sequence length="179" mass="19647">MAKAWATSTAFNASYGSDGTLKLAGEVTREVKFGDSRIEACCIVTDHPGLDLLGLDWMNDSKLLDHPVNSICNQTKLHSRLETLLLVPGIQRQIEELKIQHAPAFEPGLGLCTKAKATLTLHPGVKPVFRPKRPVPYAALPIVDGELDRLHAEGIIQSVNYLEWADFSTSLNAALKNYE</sequence>
<protein>
    <submittedName>
        <fullName evidence="1">Uncharacterized protein</fullName>
    </submittedName>
</protein>
<name>A0A5J4NGS3_9TREM</name>